<dbReference type="AlphaFoldDB" id="F1A5J6"/>
<dbReference type="InterPro" id="IPR040405">
    <property type="entry name" value="DDB_G0275255-like"/>
</dbReference>
<evidence type="ECO:0000256" key="1">
    <source>
        <dbReference type="SAM" id="Phobius"/>
    </source>
</evidence>
<dbReference type="VEuPathDB" id="AmoebaDB:DICPUDRAFT_44151"/>
<proteinExistence type="predicted"/>
<dbReference type="EMBL" id="GL871606">
    <property type="protein sequence ID" value="EGC28535.1"/>
    <property type="molecule type" value="Genomic_DNA"/>
</dbReference>
<dbReference type="eggNOG" id="ENOG502RCAE">
    <property type="taxonomic scope" value="Eukaryota"/>
</dbReference>
<keyword evidence="1" id="KW-1133">Transmembrane helix</keyword>
<feature type="transmembrane region" description="Helical" evidence="1">
    <location>
        <begin position="320"/>
        <end position="346"/>
    </location>
</feature>
<dbReference type="FunCoup" id="F1A5J6">
    <property type="interactions" value="937"/>
</dbReference>
<evidence type="ECO:0000313" key="3">
    <source>
        <dbReference type="Proteomes" id="UP000001064"/>
    </source>
</evidence>
<dbReference type="PANTHER" id="PTHR34411">
    <property type="entry name" value="DUF6748 DOMAIN-CONTAINING PROTEIN-RELATED"/>
    <property type="match status" value="1"/>
</dbReference>
<gene>
    <name evidence="2" type="ORF">DICPUDRAFT_44151</name>
</gene>
<dbReference type="Proteomes" id="UP000001064">
    <property type="component" value="Unassembled WGS sequence"/>
</dbReference>
<dbReference type="InParanoid" id="F1A5J6"/>
<dbReference type="OrthoDB" id="10470798at2759"/>
<name>F1A5J6_DICPU</name>
<keyword evidence="1" id="KW-0812">Transmembrane</keyword>
<dbReference type="OMA" id="NENIKCP"/>
<keyword evidence="3" id="KW-1185">Reference proteome</keyword>
<dbReference type="GeneID" id="10510740"/>
<protein>
    <submittedName>
        <fullName evidence="2">Uncharacterized protein</fullName>
    </submittedName>
</protein>
<dbReference type="RefSeq" id="XP_003294940.1">
    <property type="nucleotide sequence ID" value="XM_003294892.1"/>
</dbReference>
<organism evidence="2 3">
    <name type="scientific">Dictyostelium purpureum</name>
    <name type="common">Slime mold</name>
    <dbReference type="NCBI Taxonomy" id="5786"/>
    <lineage>
        <taxon>Eukaryota</taxon>
        <taxon>Amoebozoa</taxon>
        <taxon>Evosea</taxon>
        <taxon>Eumycetozoa</taxon>
        <taxon>Dictyostelia</taxon>
        <taxon>Dictyosteliales</taxon>
        <taxon>Dictyosteliaceae</taxon>
        <taxon>Dictyostelium</taxon>
    </lineage>
</organism>
<reference evidence="3" key="1">
    <citation type="journal article" date="2011" name="Genome Biol.">
        <title>Comparative genomics of the social amoebae Dictyostelium discoideum and Dictyostelium purpureum.</title>
        <authorList>
            <consortium name="US DOE Joint Genome Institute (JGI-PGF)"/>
            <person name="Sucgang R."/>
            <person name="Kuo A."/>
            <person name="Tian X."/>
            <person name="Salerno W."/>
            <person name="Parikh A."/>
            <person name="Feasley C.L."/>
            <person name="Dalin E."/>
            <person name="Tu H."/>
            <person name="Huang E."/>
            <person name="Barry K."/>
            <person name="Lindquist E."/>
            <person name="Shapiro H."/>
            <person name="Bruce D."/>
            <person name="Schmutz J."/>
            <person name="Salamov A."/>
            <person name="Fey P."/>
            <person name="Gaudet P."/>
            <person name="Anjard C."/>
            <person name="Babu M.M."/>
            <person name="Basu S."/>
            <person name="Bushmanova Y."/>
            <person name="van der Wel H."/>
            <person name="Katoh-Kurasawa M."/>
            <person name="Dinh C."/>
            <person name="Coutinho P.M."/>
            <person name="Saito T."/>
            <person name="Elias M."/>
            <person name="Schaap P."/>
            <person name="Kay R.R."/>
            <person name="Henrissat B."/>
            <person name="Eichinger L."/>
            <person name="Rivero F."/>
            <person name="Putnam N.H."/>
            <person name="West C.M."/>
            <person name="Loomis W.F."/>
            <person name="Chisholm R.L."/>
            <person name="Shaulsky G."/>
            <person name="Strassmann J.E."/>
            <person name="Queller D.C."/>
            <person name="Kuspa A."/>
            <person name="Grigoriev I.V."/>
        </authorList>
    </citation>
    <scope>NUCLEOTIDE SEQUENCE [LARGE SCALE GENOMIC DNA]</scope>
    <source>
        <strain evidence="3">QSDP1</strain>
    </source>
</reference>
<evidence type="ECO:0000313" key="2">
    <source>
        <dbReference type="EMBL" id="EGC28535.1"/>
    </source>
</evidence>
<accession>F1A5J6</accession>
<dbReference type="KEGG" id="dpp:DICPUDRAFT_44151"/>
<sequence>LYKMNIFKTIIFSLLLFKYINCLSKKDFIFYSIKIDDRDCPYPQCGGYWLSRVNTGQSPIYVSSISLDPSIINYNISLITLALTDDLLLGGLILSHPKFQYFQVHNATRLIYNNGADKIYGVPNYNREYQYITISESTPNVASIIDSKNYVNNPYHPFTAETINLSFQYKLLSFKEMYSKTINHLDINWLHKQITNSKTINYGFIDKQKKTFSITKIFIEIPFSGYNSEIEKCREKKNFDNQYIVNNGIEDLKDFINETICASQPTSIPTYHRDSSKCIFYSGCISNNTLDLENNCQNENIKCPHGYTLVYIPIRPFGCYRYYCVCMTLICFISIDLLLIFNIFIFRMLIFYYKNYFLEPI</sequence>
<dbReference type="PANTHER" id="PTHR34411:SF3">
    <property type="match status" value="1"/>
</dbReference>
<keyword evidence="1" id="KW-0472">Membrane</keyword>
<feature type="non-terminal residue" evidence="2">
    <location>
        <position position="1"/>
    </location>
</feature>